<evidence type="ECO:0000256" key="4">
    <source>
        <dbReference type="ARBA" id="ARBA00012579"/>
    </source>
</evidence>
<organism evidence="10 11">
    <name type="scientific">Chlamydomonas eustigma</name>
    <dbReference type="NCBI Taxonomy" id="1157962"/>
    <lineage>
        <taxon>Eukaryota</taxon>
        <taxon>Viridiplantae</taxon>
        <taxon>Chlorophyta</taxon>
        <taxon>core chlorophytes</taxon>
        <taxon>Chlorophyceae</taxon>
        <taxon>CS clade</taxon>
        <taxon>Chlamydomonadales</taxon>
        <taxon>Chlamydomonadaceae</taxon>
        <taxon>Chlamydomonas</taxon>
    </lineage>
</organism>
<evidence type="ECO:0000313" key="10">
    <source>
        <dbReference type="EMBL" id="GAX78145.1"/>
    </source>
</evidence>
<keyword evidence="6 8" id="KW-0414">Isoprene biosynthesis</keyword>
<comment type="catalytic activity">
    <reaction evidence="1 8">
        <text>4-CDP-2-C-methyl-D-erythritol 2-phosphate = 2-C-methyl-D-erythritol 2,4-cyclic diphosphate + CMP</text>
        <dbReference type="Rhea" id="RHEA:23864"/>
        <dbReference type="ChEBI" id="CHEBI:57919"/>
        <dbReference type="ChEBI" id="CHEBI:58483"/>
        <dbReference type="ChEBI" id="CHEBI:60377"/>
        <dbReference type="EC" id="4.6.1.12"/>
    </reaction>
</comment>
<sequence length="211" mass="23208">MLKSRTLHPQQALCRKNLRYASSALNNRKQILRSSVMTAAAPVQALPYRVGHGFDLHRLAEGYKLIIGGIEIPHTKGCEAHSDGDVLLHTITDAILGALCLPDIGQLFPDTDPKWKGARSDIFLSEAVRLMEERGYILGNIDCTIIAQKPKLSPHKENIRNSLCTLLKADASVVNVKAKTHEKVDSIGEERSIACHAVAMLVRKDLVTTNN</sequence>
<evidence type="ECO:0000259" key="9">
    <source>
        <dbReference type="Pfam" id="PF02542"/>
    </source>
</evidence>
<dbReference type="FunFam" id="3.30.1330.50:FF:000003">
    <property type="entry name" value="2-C-methyl-D-erythritol 2,4-cyclodiphosphate synthase"/>
    <property type="match status" value="1"/>
</dbReference>
<dbReference type="GO" id="GO:0046872">
    <property type="term" value="F:metal ion binding"/>
    <property type="evidence" value="ECO:0007669"/>
    <property type="project" value="UniProtKB-KW"/>
</dbReference>
<dbReference type="OrthoDB" id="2015434at2759"/>
<name>A0A250X4Y8_9CHLO</name>
<dbReference type="InterPro" id="IPR003526">
    <property type="entry name" value="MECDP_synthase"/>
</dbReference>
<dbReference type="GO" id="GO:0016114">
    <property type="term" value="P:terpenoid biosynthetic process"/>
    <property type="evidence" value="ECO:0007669"/>
    <property type="project" value="InterPro"/>
</dbReference>
<evidence type="ECO:0000256" key="2">
    <source>
        <dbReference type="ARBA" id="ARBA00001968"/>
    </source>
</evidence>
<dbReference type="NCBIfam" id="TIGR00151">
    <property type="entry name" value="ispF"/>
    <property type="match status" value="1"/>
</dbReference>
<feature type="domain" description="2-C-methyl-D-erythritol 2,4-cyclodiphosphate synthase" evidence="9">
    <location>
        <begin position="49"/>
        <end position="201"/>
    </location>
</feature>
<dbReference type="PROSITE" id="PS01350">
    <property type="entry name" value="ISPF"/>
    <property type="match status" value="1"/>
</dbReference>
<comment type="pathway">
    <text evidence="3">Isoprenoid biosynthesis; isopentenyl diphosphate biosynthesis via DXP pathway; isopentenyl diphosphate from 1-deoxy-D-xylulose 5-phosphate: step 4/6.</text>
</comment>
<gene>
    <name evidence="10" type="ORF">CEUSTIGMA_g5587.t1</name>
</gene>
<dbReference type="EC" id="4.6.1.12" evidence="4 8"/>
<comment type="cofactor">
    <cofactor evidence="2">
        <name>a divalent metal cation</name>
        <dbReference type="ChEBI" id="CHEBI:60240"/>
    </cofactor>
</comment>
<dbReference type="CDD" id="cd00554">
    <property type="entry name" value="MECDP_synthase"/>
    <property type="match status" value="1"/>
</dbReference>
<dbReference type="Gene3D" id="3.30.1330.50">
    <property type="entry name" value="2-C-methyl-D-erythritol 2,4-cyclodiphosphate synthase"/>
    <property type="match status" value="1"/>
</dbReference>
<dbReference type="Proteomes" id="UP000232323">
    <property type="component" value="Unassembled WGS sequence"/>
</dbReference>
<keyword evidence="11" id="KW-1185">Reference proteome</keyword>
<evidence type="ECO:0000313" key="11">
    <source>
        <dbReference type="Proteomes" id="UP000232323"/>
    </source>
</evidence>
<accession>A0A250X4Y8</accession>
<dbReference type="InterPro" id="IPR020555">
    <property type="entry name" value="MECDP_synthase_CS"/>
</dbReference>
<dbReference type="PANTHER" id="PTHR43181">
    <property type="entry name" value="2-C-METHYL-D-ERYTHRITOL 2,4-CYCLODIPHOSPHATE SYNTHASE, CHLOROPLASTIC"/>
    <property type="match status" value="1"/>
</dbReference>
<evidence type="ECO:0000256" key="6">
    <source>
        <dbReference type="ARBA" id="ARBA00023229"/>
    </source>
</evidence>
<comment type="similarity">
    <text evidence="8">Belongs to the IspF family.</text>
</comment>
<dbReference type="InterPro" id="IPR036571">
    <property type="entry name" value="MECDP_synthase_sf"/>
</dbReference>
<keyword evidence="7 8" id="KW-0456">Lyase</keyword>
<keyword evidence="5" id="KW-0479">Metal-binding</keyword>
<evidence type="ECO:0000256" key="7">
    <source>
        <dbReference type="ARBA" id="ARBA00023239"/>
    </source>
</evidence>
<evidence type="ECO:0000256" key="8">
    <source>
        <dbReference type="RuleBase" id="RU004395"/>
    </source>
</evidence>
<dbReference type="STRING" id="1157962.A0A250X4Y8"/>
<protein>
    <recommendedName>
        <fullName evidence="4 8">2-C-methyl-D-erythritol 2,4-cyclodiphosphate synthase</fullName>
        <ecNumber evidence="4 8">4.6.1.12</ecNumber>
    </recommendedName>
</protein>
<dbReference type="EMBL" id="BEGY01000030">
    <property type="protein sequence ID" value="GAX78145.1"/>
    <property type="molecule type" value="Genomic_DNA"/>
</dbReference>
<dbReference type="SUPFAM" id="SSF69765">
    <property type="entry name" value="IpsF-like"/>
    <property type="match status" value="1"/>
</dbReference>
<evidence type="ECO:0000256" key="3">
    <source>
        <dbReference type="ARBA" id="ARBA00004709"/>
    </source>
</evidence>
<dbReference type="HAMAP" id="MF_00107">
    <property type="entry name" value="IspF"/>
    <property type="match status" value="1"/>
</dbReference>
<reference evidence="10 11" key="1">
    <citation type="submission" date="2017-08" db="EMBL/GenBank/DDBJ databases">
        <title>Acidophilic green algal genome provides insights into adaptation to an acidic environment.</title>
        <authorList>
            <person name="Hirooka S."/>
            <person name="Hirose Y."/>
            <person name="Kanesaki Y."/>
            <person name="Higuchi S."/>
            <person name="Fujiwara T."/>
            <person name="Onuma R."/>
            <person name="Era A."/>
            <person name="Ohbayashi R."/>
            <person name="Uzuka A."/>
            <person name="Nozaki H."/>
            <person name="Yoshikawa H."/>
            <person name="Miyagishima S.Y."/>
        </authorList>
    </citation>
    <scope>NUCLEOTIDE SEQUENCE [LARGE SCALE GENOMIC DNA]</scope>
    <source>
        <strain evidence="10 11">NIES-2499</strain>
    </source>
</reference>
<evidence type="ECO:0000256" key="5">
    <source>
        <dbReference type="ARBA" id="ARBA00022723"/>
    </source>
</evidence>
<dbReference type="AlphaFoldDB" id="A0A250X4Y8"/>
<dbReference type="Pfam" id="PF02542">
    <property type="entry name" value="YgbB"/>
    <property type="match status" value="1"/>
</dbReference>
<dbReference type="PANTHER" id="PTHR43181:SF1">
    <property type="entry name" value="2-C-METHYL-D-ERYTHRITOL 2,4-CYCLODIPHOSPHATE SYNTHASE, CHLOROPLASTIC"/>
    <property type="match status" value="1"/>
</dbReference>
<dbReference type="GO" id="GO:0008685">
    <property type="term" value="F:2-C-methyl-D-erythritol 2,4-cyclodiphosphate synthase activity"/>
    <property type="evidence" value="ECO:0007669"/>
    <property type="project" value="UniProtKB-EC"/>
</dbReference>
<dbReference type="UniPathway" id="UPA00056">
    <property type="reaction ID" value="UER00095"/>
</dbReference>
<dbReference type="GO" id="GO:0019288">
    <property type="term" value="P:isopentenyl diphosphate biosynthetic process, methylerythritol 4-phosphate pathway"/>
    <property type="evidence" value="ECO:0007669"/>
    <property type="project" value="UniProtKB-UniPathway"/>
</dbReference>
<evidence type="ECO:0000256" key="1">
    <source>
        <dbReference type="ARBA" id="ARBA00000200"/>
    </source>
</evidence>
<proteinExistence type="inferred from homology"/>
<comment type="caution">
    <text evidence="10">The sequence shown here is derived from an EMBL/GenBank/DDBJ whole genome shotgun (WGS) entry which is preliminary data.</text>
</comment>